<dbReference type="AlphaFoldDB" id="A0AAT9P4Z1"/>
<evidence type="ECO:0000313" key="2">
    <source>
        <dbReference type="EMBL" id="QYA31995.1"/>
    </source>
</evidence>
<gene>
    <name evidence="2" type="ORF">KYI10_06230</name>
</gene>
<name>A0AAT9P4Z1_9STAP</name>
<organism evidence="2">
    <name type="scientific">Macrococcus psychrotolerans</name>
    <dbReference type="NCBI Taxonomy" id="3039389"/>
    <lineage>
        <taxon>Bacteria</taxon>
        <taxon>Bacillati</taxon>
        <taxon>Bacillota</taxon>
        <taxon>Bacilli</taxon>
        <taxon>Bacillales</taxon>
        <taxon>Staphylococcaceae</taxon>
        <taxon>Macrococcus</taxon>
    </lineage>
</organism>
<proteinExistence type="predicted"/>
<protein>
    <submittedName>
        <fullName evidence="2">Uncharacterized protein</fullName>
    </submittedName>
</protein>
<sequence length="268" mass="31062">MFKSESLTGKKFGKLTAHEREHRKGRQTYYRCTCECGNEKWVRKDKLIGKITLSCGCIKYPNIIGKTFGRLTAIERIVINNKGHHICNCNCGNRKVVQTYLLVNGYVKSCGCIVQEKSDNKYTDTRLYSIYKGMKSRCYQENSVNYSRYGGRGITICEEWLTSYFSFQDWAITNGYESSLSIDRIDNDGDYEPNNCRWSNAKEQARNTRRNIKVEYKGEERTLSEIAELTGLSASVIRYRHKHNIDFDEPLKTGKNAENHARQKRGTY</sequence>
<dbReference type="EMBL" id="CP079955">
    <property type="protein sequence ID" value="QYA31995.1"/>
    <property type="molecule type" value="Genomic_DNA"/>
</dbReference>
<reference evidence="2" key="1">
    <citation type="submission" date="2021-07" db="EMBL/GenBank/DDBJ databases">
        <title>Prevalence and characterization of methicillin-resistant Macrococcus spp. in food producing animals and meat in Switzerland in 2019.</title>
        <authorList>
            <person name="Keller J.E."/>
            <person name="Schwendener S."/>
            <person name="Neuenschwander J."/>
            <person name="Overesch G."/>
            <person name="Perreten V."/>
        </authorList>
    </citation>
    <scope>NUCLEOTIDE SEQUENCE</scope>
    <source>
        <strain evidence="2">19Msa1099</strain>
    </source>
</reference>
<accession>A0AAT9P4Z1</accession>
<evidence type="ECO:0000256" key="1">
    <source>
        <dbReference type="SAM" id="MobiDB-lite"/>
    </source>
</evidence>
<feature type="compositionally biased region" description="Basic and acidic residues" evidence="1">
    <location>
        <begin position="248"/>
        <end position="261"/>
    </location>
</feature>
<feature type="region of interest" description="Disordered" evidence="1">
    <location>
        <begin position="248"/>
        <end position="268"/>
    </location>
</feature>